<evidence type="ECO:0000256" key="1">
    <source>
        <dbReference type="ARBA" id="ARBA00008668"/>
    </source>
</evidence>
<dbReference type="Pfam" id="PF00657">
    <property type="entry name" value="Lipase_GDSL"/>
    <property type="match status" value="1"/>
</dbReference>
<dbReference type="Proteomes" id="UP001415857">
    <property type="component" value="Unassembled WGS sequence"/>
</dbReference>
<evidence type="ECO:0000313" key="3">
    <source>
        <dbReference type="EMBL" id="KAK9281566.1"/>
    </source>
</evidence>
<dbReference type="Gene3D" id="3.40.50.1110">
    <property type="entry name" value="SGNH hydrolase"/>
    <property type="match status" value="1"/>
</dbReference>
<gene>
    <name evidence="3" type="ORF">L1049_004469</name>
</gene>
<evidence type="ECO:0000256" key="2">
    <source>
        <dbReference type="ARBA" id="ARBA00022729"/>
    </source>
</evidence>
<comment type="caution">
    <text evidence="3">The sequence shown here is derived from an EMBL/GenBank/DDBJ whole genome shotgun (WGS) entry which is preliminary data.</text>
</comment>
<dbReference type="PANTHER" id="PTHR45966">
    <property type="entry name" value="GDSL-LIKE LIPASE/ACYLHYDROLASE"/>
    <property type="match status" value="1"/>
</dbReference>
<keyword evidence="2" id="KW-0732">Signal</keyword>
<dbReference type="InterPro" id="IPR036514">
    <property type="entry name" value="SGNH_hydro_sf"/>
</dbReference>
<dbReference type="InterPro" id="IPR044552">
    <property type="entry name" value="GLIP1-5/GLL25"/>
</dbReference>
<accession>A0AAP0RTX0</accession>
<evidence type="ECO:0000313" key="4">
    <source>
        <dbReference type="Proteomes" id="UP001415857"/>
    </source>
</evidence>
<dbReference type="GO" id="GO:0016298">
    <property type="term" value="F:lipase activity"/>
    <property type="evidence" value="ECO:0007669"/>
    <property type="project" value="TreeGrafter"/>
</dbReference>
<proteinExistence type="inferred from homology"/>
<dbReference type="PANTHER" id="PTHR45966:SF12">
    <property type="entry name" value="GDSL ESTERASE_LIPASE 1-LIKE ISOFORM X2"/>
    <property type="match status" value="1"/>
</dbReference>
<name>A0AAP0RTX0_LIQFO</name>
<dbReference type="AlphaFoldDB" id="A0AAP0RTX0"/>
<organism evidence="3 4">
    <name type="scientific">Liquidambar formosana</name>
    <name type="common">Formosan gum</name>
    <dbReference type="NCBI Taxonomy" id="63359"/>
    <lineage>
        <taxon>Eukaryota</taxon>
        <taxon>Viridiplantae</taxon>
        <taxon>Streptophyta</taxon>
        <taxon>Embryophyta</taxon>
        <taxon>Tracheophyta</taxon>
        <taxon>Spermatophyta</taxon>
        <taxon>Magnoliopsida</taxon>
        <taxon>eudicotyledons</taxon>
        <taxon>Gunneridae</taxon>
        <taxon>Pentapetalae</taxon>
        <taxon>Saxifragales</taxon>
        <taxon>Altingiaceae</taxon>
        <taxon>Liquidambar</taxon>
    </lineage>
</organism>
<comment type="similarity">
    <text evidence="1">Belongs to the 'GDSL' lipolytic enzyme family.</text>
</comment>
<reference evidence="3 4" key="1">
    <citation type="journal article" date="2024" name="Plant J.">
        <title>Genome sequences and population genomics reveal climatic adaptation and genomic divergence between two closely related sweetgum species.</title>
        <authorList>
            <person name="Xu W.Q."/>
            <person name="Ren C.Q."/>
            <person name="Zhang X.Y."/>
            <person name="Comes H.P."/>
            <person name="Liu X.H."/>
            <person name="Li Y.G."/>
            <person name="Kettle C.J."/>
            <person name="Jalonen R."/>
            <person name="Gaisberger H."/>
            <person name="Ma Y.Z."/>
            <person name="Qiu Y.X."/>
        </authorList>
    </citation>
    <scope>NUCLEOTIDE SEQUENCE [LARGE SCALE GENOMIC DNA]</scope>
    <source>
        <strain evidence="3">Hangzhou</strain>
    </source>
</reference>
<dbReference type="EMBL" id="JBBPBK010000007">
    <property type="protein sequence ID" value="KAK9281566.1"/>
    <property type="molecule type" value="Genomic_DNA"/>
</dbReference>
<dbReference type="InterPro" id="IPR001087">
    <property type="entry name" value="GDSL"/>
</dbReference>
<sequence length="215" mass="24043">MHKPRRLLSKAVYLFSIGGNDYIKLTSDPSIVLTPIDELKYVGMVLGNFTTVIKAIYNKGGRKFAFQNVGPLGCMPATTSMAPKNSTIFKCVEEPQTIARLHNTILSKLLERLAIQLPEFKYSLFDYHTSLAERTLSPFKFGFKIGENACCGSGRHNGHFTCGQENYTLCSNPGEHVWFDAGHPTESTNKQLADLLWSGHPNVTAPYTLKMFFEK</sequence>
<keyword evidence="4" id="KW-1185">Reference proteome</keyword>
<protein>
    <submittedName>
        <fullName evidence="3">Uncharacterized protein</fullName>
    </submittedName>
</protein>